<dbReference type="Gene3D" id="1.10.740.10">
    <property type="entry name" value="Transferase Inhibitor Protein From Tn5, Chain"/>
    <property type="match status" value="1"/>
</dbReference>
<organism evidence="1 2">
    <name type="scientific">Polaromonas jejuensis</name>
    <dbReference type="NCBI Taxonomy" id="457502"/>
    <lineage>
        <taxon>Bacteria</taxon>
        <taxon>Pseudomonadati</taxon>
        <taxon>Pseudomonadota</taxon>
        <taxon>Betaproteobacteria</taxon>
        <taxon>Burkholderiales</taxon>
        <taxon>Comamonadaceae</taxon>
        <taxon>Polaromonas</taxon>
    </lineage>
</organism>
<dbReference type="SUPFAM" id="SSF53098">
    <property type="entry name" value="Ribonuclease H-like"/>
    <property type="match status" value="1"/>
</dbReference>
<dbReference type="InterPro" id="IPR047768">
    <property type="entry name" value="Tn5p-like"/>
</dbReference>
<dbReference type="PANTHER" id="PTHR37319">
    <property type="entry name" value="TRANSPOSASE"/>
    <property type="match status" value="1"/>
</dbReference>
<dbReference type="Gene3D" id="3.90.350.10">
    <property type="entry name" value="Transposase Inhibitor Protein From Tn5, Chain A, domain 1"/>
    <property type="match status" value="1"/>
</dbReference>
<accession>A0ABW0Q8H8</accession>
<keyword evidence="2" id="KW-1185">Reference proteome</keyword>
<evidence type="ECO:0008006" key="3">
    <source>
        <dbReference type="Google" id="ProtNLM"/>
    </source>
</evidence>
<dbReference type="PANTHER" id="PTHR37319:SF1">
    <property type="entry name" value="TRANSPOSASE TN5 DIMERISATION DOMAIN-CONTAINING PROTEIN"/>
    <property type="match status" value="1"/>
</dbReference>
<dbReference type="EMBL" id="JBHSMX010000011">
    <property type="protein sequence ID" value="MFC5520778.1"/>
    <property type="molecule type" value="Genomic_DNA"/>
</dbReference>
<name>A0ABW0Q8H8_9BURK</name>
<sequence length="103" mass="11847">MRWKIETFHKILKSGCKAEESKLRTAERLVNLISVYCILSWRIFWMTMINRACPDGPPTLALTKTEITTLGRLRTGTPASSRKTVSYYLTRIARLGNQRASDR</sequence>
<evidence type="ECO:0000313" key="1">
    <source>
        <dbReference type="EMBL" id="MFC5520778.1"/>
    </source>
</evidence>
<protein>
    <recommendedName>
        <fullName evidence="3">Transposase</fullName>
    </recommendedName>
</protein>
<dbReference type="InterPro" id="IPR012337">
    <property type="entry name" value="RNaseH-like_sf"/>
</dbReference>
<gene>
    <name evidence="1" type="ORF">ACFPP7_07575</name>
</gene>
<dbReference type="InterPro" id="IPR014737">
    <property type="entry name" value="Transposase_Tn5-like_C"/>
</dbReference>
<comment type="caution">
    <text evidence="1">The sequence shown here is derived from an EMBL/GenBank/DDBJ whole genome shotgun (WGS) entry which is preliminary data.</text>
</comment>
<dbReference type="RefSeq" id="WP_174548468.1">
    <property type="nucleotide sequence ID" value="NZ_JBHSMX010000011.1"/>
</dbReference>
<proteinExistence type="predicted"/>
<dbReference type="Proteomes" id="UP001596084">
    <property type="component" value="Unassembled WGS sequence"/>
</dbReference>
<reference evidence="2" key="1">
    <citation type="journal article" date="2019" name="Int. J. Syst. Evol. Microbiol.">
        <title>The Global Catalogue of Microorganisms (GCM) 10K type strain sequencing project: providing services to taxonomists for standard genome sequencing and annotation.</title>
        <authorList>
            <consortium name="The Broad Institute Genomics Platform"/>
            <consortium name="The Broad Institute Genome Sequencing Center for Infectious Disease"/>
            <person name="Wu L."/>
            <person name="Ma J."/>
        </authorList>
    </citation>
    <scope>NUCLEOTIDE SEQUENCE [LARGE SCALE GENOMIC DNA]</scope>
    <source>
        <strain evidence="2">CGMCC 4.7277</strain>
    </source>
</reference>
<evidence type="ECO:0000313" key="2">
    <source>
        <dbReference type="Proteomes" id="UP001596084"/>
    </source>
</evidence>